<proteinExistence type="predicted"/>
<dbReference type="AlphaFoldDB" id="A0A9W8YFJ8"/>
<comment type="caution">
    <text evidence="1">The sequence shown here is derived from an EMBL/GenBank/DDBJ whole genome shotgun (WGS) entry which is preliminary data.</text>
</comment>
<gene>
    <name evidence="1" type="ORF">N0V83_000008</name>
</gene>
<dbReference type="OrthoDB" id="4537670at2759"/>
<organism evidence="1 2">
    <name type="scientific">Neocucurbitaria cava</name>
    <dbReference type="NCBI Taxonomy" id="798079"/>
    <lineage>
        <taxon>Eukaryota</taxon>
        <taxon>Fungi</taxon>
        <taxon>Dikarya</taxon>
        <taxon>Ascomycota</taxon>
        <taxon>Pezizomycotina</taxon>
        <taxon>Dothideomycetes</taxon>
        <taxon>Pleosporomycetidae</taxon>
        <taxon>Pleosporales</taxon>
        <taxon>Pleosporineae</taxon>
        <taxon>Cucurbitariaceae</taxon>
        <taxon>Neocucurbitaria</taxon>
    </lineage>
</organism>
<name>A0A9W8YFJ8_9PLEO</name>
<evidence type="ECO:0000313" key="2">
    <source>
        <dbReference type="Proteomes" id="UP001140560"/>
    </source>
</evidence>
<accession>A0A9W8YFJ8</accession>
<protein>
    <submittedName>
        <fullName evidence="1">Uncharacterized protein</fullName>
    </submittedName>
</protein>
<keyword evidence="2" id="KW-1185">Reference proteome</keyword>
<sequence>MATKYANELPMPAATIPVELNDELRVTVATLSSEPTTVEWTQDWGKRKSDTYYAVTFTNVTKKNDPGRLFVANKSLESLKNNAQLVDGGKVYSFKVTEEFLYGQDNKGQNRFLVLHDPANKVFQHRFASNKRIKIADTVTDTVTGVAKRGKEEMEVVQGLITSKFGDELKKFVARA</sequence>
<reference evidence="1" key="1">
    <citation type="submission" date="2022-10" db="EMBL/GenBank/DDBJ databases">
        <title>Tapping the CABI collections for fungal endophytes: first genome assemblies for Collariella, Neodidymelliopsis, Ascochyta clinopodiicola, Didymella pomorum, Didymosphaeria variabile, Neocosmospora piperis and Neocucurbitaria cava.</title>
        <authorList>
            <person name="Hill R."/>
        </authorList>
    </citation>
    <scope>NUCLEOTIDE SEQUENCE</scope>
    <source>
        <strain evidence="1">IMI 356814</strain>
    </source>
</reference>
<dbReference type="EMBL" id="JAPEUY010000001">
    <property type="protein sequence ID" value="KAJ4377185.1"/>
    <property type="molecule type" value="Genomic_DNA"/>
</dbReference>
<dbReference type="Proteomes" id="UP001140560">
    <property type="component" value="Unassembled WGS sequence"/>
</dbReference>
<evidence type="ECO:0000313" key="1">
    <source>
        <dbReference type="EMBL" id="KAJ4377185.1"/>
    </source>
</evidence>